<protein>
    <submittedName>
        <fullName evidence="4">Uncharacterized protein LOC105180203</fullName>
    </submittedName>
</protein>
<dbReference type="GO" id="GO:0015074">
    <property type="term" value="P:DNA integration"/>
    <property type="evidence" value="ECO:0007669"/>
    <property type="project" value="InterPro"/>
</dbReference>
<dbReference type="InterPro" id="IPR001584">
    <property type="entry name" value="Integrase_cat-core"/>
</dbReference>
<dbReference type="AlphaFoldDB" id="A0A6I9UQX7"/>
<keyword evidence="3" id="KW-1185">Reference proteome</keyword>
<proteinExistence type="predicted"/>
<evidence type="ECO:0000259" key="1">
    <source>
        <dbReference type="PROSITE" id="PS50879"/>
    </source>
</evidence>
<accession>A0A6I9UQX7</accession>
<gene>
    <name evidence="4" type="primary">LOC105180203</name>
</gene>
<dbReference type="GO" id="GO:0004523">
    <property type="term" value="F:RNA-DNA hybrid ribonuclease activity"/>
    <property type="evidence" value="ECO:0007669"/>
    <property type="project" value="InterPro"/>
</dbReference>
<dbReference type="PANTHER" id="PTHR48475">
    <property type="entry name" value="RIBONUCLEASE H"/>
    <property type="match status" value="1"/>
</dbReference>
<sequence>MSRLKASGRLIKWAVELGQYDVDYQPRTAQKAQALADFVTELSRDLKSPLATEEQGSKWMLHVHGSSNANNGGAGILIQGPNGVEIEVAARLSFPLTNNEAKYEALILELELAYEVGARDLEVFTDSQLIALQIEGTYETRERMMTSYKEIVQKLMSKFDKCSILQVPRTENDKADALSKFGATMDGIRDCRITVLVRERSALASRMEVQVISEVGSWKDEIIKYLVNNILPTDPVAAKRVKFRATRFTMFSGQLYKRTLDGSLLKCLDEERALYVMREIHEGSCGNHSGARSLAQEIIRQGYFWPTLVKDSKELVKKCESCQKYASLIQQPTTSMEPIKIACPFDQWVIDIVGPFPPAQAQKKFIIVAVEYFSKWVQAEAVAKISEREVINFIWKNIICRFGIPRILISDNGT</sequence>
<dbReference type="GO" id="GO:0003676">
    <property type="term" value="F:nucleic acid binding"/>
    <property type="evidence" value="ECO:0007669"/>
    <property type="project" value="InterPro"/>
</dbReference>
<evidence type="ECO:0000259" key="2">
    <source>
        <dbReference type="PROSITE" id="PS50994"/>
    </source>
</evidence>
<dbReference type="OrthoDB" id="1735155at2759"/>
<dbReference type="CDD" id="cd09279">
    <property type="entry name" value="RNase_HI_like"/>
    <property type="match status" value="1"/>
</dbReference>
<dbReference type="Gene3D" id="3.30.420.10">
    <property type="entry name" value="Ribonuclease H-like superfamily/Ribonuclease H"/>
    <property type="match status" value="2"/>
</dbReference>
<dbReference type="PANTHER" id="PTHR48475:SF2">
    <property type="entry name" value="RIBONUCLEASE H"/>
    <property type="match status" value="1"/>
</dbReference>
<dbReference type="GeneID" id="105180203"/>
<dbReference type="SUPFAM" id="SSF53098">
    <property type="entry name" value="Ribonuclease H-like"/>
    <property type="match status" value="2"/>
</dbReference>
<dbReference type="KEGG" id="sind:105180203"/>
<dbReference type="Proteomes" id="UP000504604">
    <property type="component" value="Unplaced"/>
</dbReference>
<dbReference type="InterPro" id="IPR002156">
    <property type="entry name" value="RNaseH_domain"/>
</dbReference>
<dbReference type="RefSeq" id="XP_011102168.1">
    <property type="nucleotide sequence ID" value="XM_011103866.1"/>
</dbReference>
<reference evidence="4" key="1">
    <citation type="submission" date="2025-08" db="UniProtKB">
        <authorList>
            <consortium name="RefSeq"/>
        </authorList>
    </citation>
    <scope>IDENTIFICATION</scope>
</reference>
<dbReference type="Pfam" id="PF13456">
    <property type="entry name" value="RVT_3"/>
    <property type="match status" value="1"/>
</dbReference>
<dbReference type="InterPro" id="IPR036397">
    <property type="entry name" value="RNaseH_sf"/>
</dbReference>
<dbReference type="InterPro" id="IPR012337">
    <property type="entry name" value="RNaseH-like_sf"/>
</dbReference>
<dbReference type="Pfam" id="PF17921">
    <property type="entry name" value="Integrase_H2C2"/>
    <property type="match status" value="1"/>
</dbReference>
<dbReference type="PROSITE" id="PS50994">
    <property type="entry name" value="INTEGRASE"/>
    <property type="match status" value="1"/>
</dbReference>
<feature type="domain" description="RNase H type-1" evidence="1">
    <location>
        <begin position="55"/>
        <end position="184"/>
    </location>
</feature>
<feature type="domain" description="Integrase catalytic" evidence="2">
    <location>
        <begin position="340"/>
        <end position="414"/>
    </location>
</feature>
<dbReference type="PROSITE" id="PS50879">
    <property type="entry name" value="RNASE_H_1"/>
    <property type="match status" value="1"/>
</dbReference>
<dbReference type="InParanoid" id="A0A6I9UQX7"/>
<dbReference type="Pfam" id="PF00665">
    <property type="entry name" value="rve"/>
    <property type="match status" value="1"/>
</dbReference>
<evidence type="ECO:0000313" key="3">
    <source>
        <dbReference type="Proteomes" id="UP000504604"/>
    </source>
</evidence>
<dbReference type="InterPro" id="IPR041588">
    <property type="entry name" value="Integrase_H2C2"/>
</dbReference>
<evidence type="ECO:0000313" key="4">
    <source>
        <dbReference type="RefSeq" id="XP_011102168.1"/>
    </source>
</evidence>
<name>A0A6I9UQX7_SESIN</name>
<dbReference type="Gene3D" id="1.10.340.70">
    <property type="match status" value="1"/>
</dbReference>
<organism evidence="3 4">
    <name type="scientific">Sesamum indicum</name>
    <name type="common">Oriental sesame</name>
    <name type="synonym">Sesamum orientale</name>
    <dbReference type="NCBI Taxonomy" id="4182"/>
    <lineage>
        <taxon>Eukaryota</taxon>
        <taxon>Viridiplantae</taxon>
        <taxon>Streptophyta</taxon>
        <taxon>Embryophyta</taxon>
        <taxon>Tracheophyta</taxon>
        <taxon>Spermatophyta</taxon>
        <taxon>Magnoliopsida</taxon>
        <taxon>eudicotyledons</taxon>
        <taxon>Gunneridae</taxon>
        <taxon>Pentapetalae</taxon>
        <taxon>asterids</taxon>
        <taxon>lamiids</taxon>
        <taxon>Lamiales</taxon>
        <taxon>Pedaliaceae</taxon>
        <taxon>Sesamum</taxon>
    </lineage>
</organism>